<feature type="domain" description="Tc1-like transposase DDE" evidence="1">
    <location>
        <begin position="1"/>
        <end position="82"/>
    </location>
</feature>
<keyword evidence="5" id="KW-1185">Reference proteome</keyword>
<dbReference type="PANTHER" id="PTHR46564:SF1">
    <property type="entry name" value="TRANSPOSASE"/>
    <property type="match status" value="1"/>
</dbReference>
<dbReference type="SUPFAM" id="SSF53098">
    <property type="entry name" value="Ribonuclease H-like"/>
    <property type="match status" value="1"/>
</dbReference>
<evidence type="ECO:0000259" key="1">
    <source>
        <dbReference type="Pfam" id="PF13358"/>
    </source>
</evidence>
<evidence type="ECO:0000313" key="5">
    <source>
        <dbReference type="Proteomes" id="UP000244959"/>
    </source>
</evidence>
<dbReference type="Gene3D" id="3.30.420.10">
    <property type="entry name" value="Ribonuclease H-like superfamily/Ribonuclease H"/>
    <property type="match status" value="1"/>
</dbReference>
<reference evidence="3" key="3">
    <citation type="submission" date="2018-03" db="EMBL/GenBank/DDBJ databases">
        <authorList>
            <person name="Keele B.F."/>
        </authorList>
    </citation>
    <scope>NUCLEOTIDE SEQUENCE [LARGE SCALE GENOMIC DNA]</scope>
    <source>
        <strain evidence="3">Gilliam</strain>
    </source>
</reference>
<reference evidence="2 4" key="1">
    <citation type="submission" date="2015-02" db="EMBL/GenBank/DDBJ databases">
        <title>Genome Sequencing of Rickettsiales.</title>
        <authorList>
            <person name="Daugherty S.C."/>
            <person name="Su Q."/>
            <person name="Abolude K."/>
            <person name="Beier-Sexton M."/>
            <person name="Carlyon J.A."/>
            <person name="Carter R."/>
            <person name="Day N.P."/>
            <person name="Dumler S.J."/>
            <person name="Dyachenko V."/>
            <person name="Godinez A."/>
            <person name="Kurtti T.J."/>
            <person name="Lichay M."/>
            <person name="Mullins K.E."/>
            <person name="Ott S."/>
            <person name="Pappas-Brown V."/>
            <person name="Paris D.H."/>
            <person name="Patel P."/>
            <person name="Richards A.L."/>
            <person name="Sadzewicz L."/>
            <person name="Sears K."/>
            <person name="Seidman D."/>
            <person name="Sengamalay N."/>
            <person name="Stenos J."/>
            <person name="Tallon L.J."/>
            <person name="Vincent G."/>
            <person name="Fraser C.M."/>
            <person name="Munderloh U."/>
            <person name="Dunning-Hotopp J.C."/>
        </authorList>
    </citation>
    <scope>NUCLEOTIDE SEQUENCE [LARGE SCALE GENOMIC DNA]</scope>
    <source>
        <strain evidence="2 4">Gilliam</strain>
    </source>
</reference>
<keyword evidence="2" id="KW-0255">Endonuclease</keyword>
<dbReference type="GO" id="GO:0004519">
    <property type="term" value="F:endonuclease activity"/>
    <property type="evidence" value="ECO:0007669"/>
    <property type="project" value="UniProtKB-KW"/>
</dbReference>
<evidence type="ECO:0000313" key="4">
    <source>
        <dbReference type="Proteomes" id="UP000033769"/>
    </source>
</evidence>
<dbReference type="AlphaFoldDB" id="A0A0F3MET3"/>
<evidence type="ECO:0000313" key="3">
    <source>
        <dbReference type="EMBL" id="SPR09240.1"/>
    </source>
</evidence>
<sequence>MIFNGACNTRLFETWVQQQVLINELKPAQFVVIDNAAFHESKKTKELIESFGCKVIFLPPYSPDLNPIEKFSANMKRWIRHQITQFANSIIAFFYAQTSL</sequence>
<dbReference type="PATRIC" id="fig|1359184.3.peg.875"/>
<keyword evidence="2" id="KW-0540">Nuclease</keyword>
<dbReference type="InterPro" id="IPR038717">
    <property type="entry name" value="Tc1-like_DDE_dom"/>
</dbReference>
<dbReference type="InterPro" id="IPR012337">
    <property type="entry name" value="RNaseH-like_sf"/>
</dbReference>
<evidence type="ECO:0000313" key="2">
    <source>
        <dbReference type="EMBL" id="KJV54002.1"/>
    </source>
</evidence>
<dbReference type="PANTHER" id="PTHR46564">
    <property type="entry name" value="TRANSPOSASE"/>
    <property type="match status" value="1"/>
</dbReference>
<keyword evidence="2" id="KW-0378">Hydrolase</keyword>
<organism evidence="2 4">
    <name type="scientific">Orientia tsutsugamushi str. Gilliam</name>
    <dbReference type="NCBI Taxonomy" id="1359184"/>
    <lineage>
        <taxon>Bacteria</taxon>
        <taxon>Pseudomonadati</taxon>
        <taxon>Pseudomonadota</taxon>
        <taxon>Alphaproteobacteria</taxon>
        <taxon>Rickettsiales</taxon>
        <taxon>Rickettsiaceae</taxon>
        <taxon>Rickettsieae</taxon>
        <taxon>Orientia</taxon>
    </lineage>
</organism>
<dbReference type="EMBL" id="LS398551">
    <property type="protein sequence ID" value="SPR09240.1"/>
    <property type="molecule type" value="Genomic_DNA"/>
</dbReference>
<dbReference type="Proteomes" id="UP000033769">
    <property type="component" value="Unassembled WGS sequence"/>
</dbReference>
<proteinExistence type="predicted"/>
<dbReference type="GO" id="GO:0003676">
    <property type="term" value="F:nucleic acid binding"/>
    <property type="evidence" value="ECO:0007669"/>
    <property type="project" value="InterPro"/>
</dbReference>
<protein>
    <submittedName>
        <fullName evidence="2">DDE superendonuclease family protein</fullName>
    </submittedName>
    <submittedName>
        <fullName evidence="3">IS630 family transposase</fullName>
    </submittedName>
</protein>
<reference evidence="5" key="2">
    <citation type="submission" date="2018-03" db="EMBL/GenBank/DDBJ databases">
        <authorList>
            <person name="Batty M. E."/>
            <person name="Batty M E."/>
        </authorList>
    </citation>
    <scope>NUCLEOTIDE SEQUENCE [LARGE SCALE GENOMIC DNA]</scope>
    <source>
        <strain evidence="5">Gilliam</strain>
    </source>
</reference>
<dbReference type="Pfam" id="PF13358">
    <property type="entry name" value="DDE_3"/>
    <property type="match status" value="1"/>
</dbReference>
<dbReference type="Proteomes" id="UP000244959">
    <property type="component" value="Chromosome I"/>
</dbReference>
<dbReference type="InterPro" id="IPR036397">
    <property type="entry name" value="RNaseH_sf"/>
</dbReference>
<dbReference type="EMBL" id="LANO01000002">
    <property type="protein sequence ID" value="KJV54002.1"/>
    <property type="molecule type" value="Genomic_DNA"/>
</dbReference>
<gene>
    <name evidence="3" type="ORF">GILLIAM_01840</name>
    <name evidence="2" type="ORF">OTSGILL_0313</name>
</gene>
<accession>A0A0F3MET3</accession>
<name>A0A0F3MET3_ORITS</name>
<dbReference type="RefSeq" id="WP_047220184.1">
    <property type="nucleotide sequence ID" value="NZ_LS398551.1"/>
</dbReference>